<dbReference type="Gene3D" id="3.40.630.30">
    <property type="match status" value="1"/>
</dbReference>
<evidence type="ECO:0000256" key="2">
    <source>
        <dbReference type="ARBA" id="ARBA00023315"/>
    </source>
</evidence>
<proteinExistence type="predicted"/>
<keyword evidence="2" id="KW-0012">Acyltransferase</keyword>
<dbReference type="InterPro" id="IPR050832">
    <property type="entry name" value="Bact_Acetyltransf"/>
</dbReference>
<dbReference type="InterPro" id="IPR000182">
    <property type="entry name" value="GNAT_dom"/>
</dbReference>
<evidence type="ECO:0000313" key="5">
    <source>
        <dbReference type="Proteomes" id="UP000601223"/>
    </source>
</evidence>
<evidence type="ECO:0000259" key="3">
    <source>
        <dbReference type="PROSITE" id="PS51186"/>
    </source>
</evidence>
<protein>
    <submittedName>
        <fullName evidence="4">N-acetyltransferase</fullName>
    </submittedName>
</protein>
<dbReference type="Pfam" id="PF13508">
    <property type="entry name" value="Acetyltransf_7"/>
    <property type="match status" value="1"/>
</dbReference>
<keyword evidence="1" id="KW-0808">Transferase</keyword>
<reference evidence="4 5" key="1">
    <citation type="submission" date="2021-01" db="EMBL/GenBank/DDBJ databases">
        <title>Whole genome shotgun sequence of Catellatospora bangladeshensis NBRC 107357.</title>
        <authorList>
            <person name="Komaki H."/>
            <person name="Tamura T."/>
        </authorList>
    </citation>
    <scope>NUCLEOTIDE SEQUENCE [LARGE SCALE GENOMIC DNA]</scope>
    <source>
        <strain evidence="4 5">NBRC 107357</strain>
    </source>
</reference>
<feature type="domain" description="N-acetyltransferase" evidence="3">
    <location>
        <begin position="17"/>
        <end position="159"/>
    </location>
</feature>
<sequence>MPEPGARDASIAIMAEWEMRPATEADVEVVAELRAVVLRADLERLGRYDEQRVRQRLRDGFSAANTWVIEVGGGFAGCVALRPAADAHWLEHFYLDPAVQGRGVGGAVLRTLLGRCDRDGLRVRLIVLRGSAAAGLYERHGFTPERDDEVDVVMVREPAAVPAGAAPARRP</sequence>
<dbReference type="GO" id="GO:0016747">
    <property type="term" value="F:acyltransferase activity, transferring groups other than amino-acyl groups"/>
    <property type="evidence" value="ECO:0007669"/>
    <property type="project" value="InterPro"/>
</dbReference>
<dbReference type="CDD" id="cd04301">
    <property type="entry name" value="NAT_SF"/>
    <property type="match status" value="1"/>
</dbReference>
<gene>
    <name evidence="4" type="ORF">Cba03nite_43770</name>
</gene>
<dbReference type="Proteomes" id="UP000601223">
    <property type="component" value="Unassembled WGS sequence"/>
</dbReference>
<dbReference type="EMBL" id="BONF01000026">
    <property type="protein sequence ID" value="GIF83028.1"/>
    <property type="molecule type" value="Genomic_DNA"/>
</dbReference>
<name>A0A8J3JQJ0_9ACTN</name>
<dbReference type="PANTHER" id="PTHR43877">
    <property type="entry name" value="AMINOALKYLPHOSPHONATE N-ACETYLTRANSFERASE-RELATED-RELATED"/>
    <property type="match status" value="1"/>
</dbReference>
<organism evidence="4 5">
    <name type="scientific">Catellatospora bangladeshensis</name>
    <dbReference type="NCBI Taxonomy" id="310355"/>
    <lineage>
        <taxon>Bacteria</taxon>
        <taxon>Bacillati</taxon>
        <taxon>Actinomycetota</taxon>
        <taxon>Actinomycetes</taxon>
        <taxon>Micromonosporales</taxon>
        <taxon>Micromonosporaceae</taxon>
        <taxon>Catellatospora</taxon>
    </lineage>
</organism>
<comment type="caution">
    <text evidence="4">The sequence shown here is derived from an EMBL/GenBank/DDBJ whole genome shotgun (WGS) entry which is preliminary data.</text>
</comment>
<dbReference type="SUPFAM" id="SSF55729">
    <property type="entry name" value="Acyl-CoA N-acyltransferases (Nat)"/>
    <property type="match status" value="1"/>
</dbReference>
<evidence type="ECO:0000313" key="4">
    <source>
        <dbReference type="EMBL" id="GIF83028.1"/>
    </source>
</evidence>
<keyword evidence="5" id="KW-1185">Reference proteome</keyword>
<accession>A0A8J3JQJ0</accession>
<dbReference type="AlphaFoldDB" id="A0A8J3JQJ0"/>
<dbReference type="PROSITE" id="PS51186">
    <property type="entry name" value="GNAT"/>
    <property type="match status" value="1"/>
</dbReference>
<evidence type="ECO:0000256" key="1">
    <source>
        <dbReference type="ARBA" id="ARBA00022679"/>
    </source>
</evidence>
<dbReference type="InterPro" id="IPR016181">
    <property type="entry name" value="Acyl_CoA_acyltransferase"/>
</dbReference>